<evidence type="ECO:0000313" key="2">
    <source>
        <dbReference type="Proteomes" id="UP001432292"/>
    </source>
</evidence>
<gene>
    <name evidence="1" type="ORF">OG727_19885</name>
</gene>
<dbReference type="RefSeq" id="WP_159481719.1">
    <property type="nucleotide sequence ID" value="NZ_BAAATH010000001.1"/>
</dbReference>
<dbReference type="Proteomes" id="UP001432292">
    <property type="component" value="Chromosome"/>
</dbReference>
<accession>A0ABZ1VR49</accession>
<sequence length="143" mass="15259">MSESRVPTGGRHMAWTDHVFRSTGLVKIYGGEVPPLRGVHLHAVDLHRGGPTLSLRFNLARYPADPPHKWAAQGYNRVQVTLAVSGIDSCSIEGFGLDPVVDIDLEPGDGGLVVSVDSDDVRVRAVGQSASLARMSAYLQGDG</sequence>
<organism evidence="1 2">
    <name type="scientific">Streptomyces caniferus</name>
    <dbReference type="NCBI Taxonomy" id="285557"/>
    <lineage>
        <taxon>Bacteria</taxon>
        <taxon>Bacillati</taxon>
        <taxon>Actinomycetota</taxon>
        <taxon>Actinomycetes</taxon>
        <taxon>Kitasatosporales</taxon>
        <taxon>Streptomycetaceae</taxon>
        <taxon>Streptomyces</taxon>
    </lineage>
</organism>
<dbReference type="InterPro" id="IPR028957">
    <property type="entry name" value="Imm50"/>
</dbReference>
<name>A0ABZ1VR49_9ACTN</name>
<keyword evidence="2" id="KW-1185">Reference proteome</keyword>
<proteinExistence type="predicted"/>
<dbReference type="EMBL" id="CP108473">
    <property type="protein sequence ID" value="WUS24357.1"/>
    <property type="molecule type" value="Genomic_DNA"/>
</dbReference>
<reference evidence="1" key="1">
    <citation type="submission" date="2022-10" db="EMBL/GenBank/DDBJ databases">
        <title>The complete genomes of actinobacterial strains from the NBC collection.</title>
        <authorList>
            <person name="Joergensen T.S."/>
            <person name="Alvarez Arevalo M."/>
            <person name="Sterndorff E.B."/>
            <person name="Faurdal D."/>
            <person name="Vuksanovic O."/>
            <person name="Mourched A.-S."/>
            <person name="Charusanti P."/>
            <person name="Shaw S."/>
            <person name="Blin K."/>
            <person name="Weber T."/>
        </authorList>
    </citation>
    <scope>NUCLEOTIDE SEQUENCE</scope>
    <source>
        <strain evidence="1">NBC_01256</strain>
    </source>
</reference>
<protein>
    <submittedName>
        <fullName evidence="1">Immunity 50 family protein</fullName>
    </submittedName>
</protein>
<evidence type="ECO:0000313" key="1">
    <source>
        <dbReference type="EMBL" id="WUS24357.1"/>
    </source>
</evidence>
<dbReference type="Pfam" id="PF15594">
    <property type="entry name" value="Imm50"/>
    <property type="match status" value="1"/>
</dbReference>
<dbReference type="GeneID" id="96636756"/>